<evidence type="ECO:0000313" key="7">
    <source>
        <dbReference type="Proteomes" id="UP000663760"/>
    </source>
</evidence>
<evidence type="ECO:0000256" key="2">
    <source>
        <dbReference type="ARBA" id="ARBA00022692"/>
    </source>
</evidence>
<dbReference type="EMBL" id="LR746265">
    <property type="protein sequence ID" value="CAA7390995.1"/>
    <property type="molecule type" value="Genomic_DNA"/>
</dbReference>
<feature type="transmembrane region" description="Helical" evidence="5">
    <location>
        <begin position="141"/>
        <end position="160"/>
    </location>
</feature>
<dbReference type="AlphaFoldDB" id="A0A7I8K3M9"/>
<sequence length="215" mass="24326">MGRMAKVCLQSILKLVNSVIGMIGIGMILYSMWMLRAWYKQIHGFWSEGPDSYPPFIYTFLALGVSLCVIACSGHIAAETANGPCISCYTVFVFLLVMVEAAVTADVFLNKNWEEDFPADPTGRFDEFKDFVKSNLKMCKWIGIMIVGAQALAIFLAMVLRALGPDRERDYDSDDDYIPTRLPLLRNHQNPAYVAVDPRANKEPWCVRIQDKNKR</sequence>
<keyword evidence="4 5" id="KW-0472">Membrane</keyword>
<keyword evidence="2 5" id="KW-0812">Transmembrane</keyword>
<evidence type="ECO:0000256" key="4">
    <source>
        <dbReference type="ARBA" id="ARBA00023136"/>
    </source>
</evidence>
<proteinExistence type="predicted"/>
<dbReference type="GO" id="GO:0016020">
    <property type="term" value="C:membrane"/>
    <property type="evidence" value="ECO:0007669"/>
    <property type="project" value="UniProtKB-SubCell"/>
</dbReference>
<evidence type="ECO:0000256" key="1">
    <source>
        <dbReference type="ARBA" id="ARBA00004141"/>
    </source>
</evidence>
<keyword evidence="7" id="KW-1185">Reference proteome</keyword>
<dbReference type="InterPro" id="IPR018499">
    <property type="entry name" value="Tetraspanin/Peripherin"/>
</dbReference>
<dbReference type="Proteomes" id="UP000663760">
    <property type="component" value="Chromosome 2"/>
</dbReference>
<gene>
    <name evidence="6" type="ORF">SI8410_02002384</name>
</gene>
<protein>
    <submittedName>
        <fullName evidence="6">Uncharacterized protein</fullName>
    </submittedName>
</protein>
<comment type="subcellular location">
    <subcellularLocation>
        <location evidence="1">Membrane</location>
        <topology evidence="1">Multi-pass membrane protein</topology>
    </subcellularLocation>
</comment>
<organism evidence="6 7">
    <name type="scientific">Spirodela intermedia</name>
    <name type="common">Intermediate duckweed</name>
    <dbReference type="NCBI Taxonomy" id="51605"/>
    <lineage>
        <taxon>Eukaryota</taxon>
        <taxon>Viridiplantae</taxon>
        <taxon>Streptophyta</taxon>
        <taxon>Embryophyta</taxon>
        <taxon>Tracheophyta</taxon>
        <taxon>Spermatophyta</taxon>
        <taxon>Magnoliopsida</taxon>
        <taxon>Liliopsida</taxon>
        <taxon>Araceae</taxon>
        <taxon>Lemnoideae</taxon>
        <taxon>Spirodela</taxon>
    </lineage>
</organism>
<feature type="transmembrane region" description="Helical" evidence="5">
    <location>
        <begin position="55"/>
        <end position="77"/>
    </location>
</feature>
<accession>A0A7I8K3M9</accession>
<feature type="transmembrane region" description="Helical" evidence="5">
    <location>
        <begin position="89"/>
        <end position="109"/>
    </location>
</feature>
<dbReference type="Pfam" id="PF00335">
    <property type="entry name" value="Tetraspanin"/>
    <property type="match status" value="1"/>
</dbReference>
<feature type="transmembrane region" description="Helical" evidence="5">
    <location>
        <begin position="12"/>
        <end position="35"/>
    </location>
</feature>
<evidence type="ECO:0000256" key="5">
    <source>
        <dbReference type="SAM" id="Phobius"/>
    </source>
</evidence>
<evidence type="ECO:0000256" key="3">
    <source>
        <dbReference type="ARBA" id="ARBA00022989"/>
    </source>
</evidence>
<dbReference type="OrthoDB" id="1542002at2759"/>
<evidence type="ECO:0000313" key="6">
    <source>
        <dbReference type="EMBL" id="CAA7390995.1"/>
    </source>
</evidence>
<keyword evidence="3 5" id="KW-1133">Transmembrane helix</keyword>
<reference evidence="6" key="1">
    <citation type="submission" date="2020-02" db="EMBL/GenBank/DDBJ databases">
        <authorList>
            <person name="Scholz U."/>
            <person name="Mascher M."/>
            <person name="Fiebig A."/>
        </authorList>
    </citation>
    <scope>NUCLEOTIDE SEQUENCE</scope>
</reference>
<name>A0A7I8K3M9_SPIIN</name>